<dbReference type="CDD" id="cd06261">
    <property type="entry name" value="TM_PBP2"/>
    <property type="match status" value="1"/>
</dbReference>
<keyword evidence="6 7" id="KW-0472">Membrane</keyword>
<dbReference type="PROSITE" id="PS50928">
    <property type="entry name" value="ABC_TM1"/>
    <property type="match status" value="1"/>
</dbReference>
<evidence type="ECO:0000256" key="6">
    <source>
        <dbReference type="ARBA" id="ARBA00023136"/>
    </source>
</evidence>
<dbReference type="GO" id="GO:0005886">
    <property type="term" value="C:plasma membrane"/>
    <property type="evidence" value="ECO:0007669"/>
    <property type="project" value="UniProtKB-SubCell"/>
</dbReference>
<accession>A0A8J2YKQ3</accession>
<evidence type="ECO:0000313" key="9">
    <source>
        <dbReference type="EMBL" id="GGE49145.1"/>
    </source>
</evidence>
<protein>
    <submittedName>
        <fullName evidence="9">ABC transporter permease</fullName>
    </submittedName>
</protein>
<comment type="caution">
    <text evidence="9">The sequence shown here is derived from an EMBL/GenBank/DDBJ whole genome shotgun (WGS) entry which is preliminary data.</text>
</comment>
<evidence type="ECO:0000256" key="4">
    <source>
        <dbReference type="ARBA" id="ARBA00022692"/>
    </source>
</evidence>
<dbReference type="PANTHER" id="PTHR30151">
    <property type="entry name" value="ALKANE SULFONATE ABC TRANSPORTER-RELATED, MEMBRANE SUBUNIT"/>
    <property type="match status" value="1"/>
</dbReference>
<dbReference type="Gene3D" id="1.10.3720.10">
    <property type="entry name" value="MetI-like"/>
    <property type="match status" value="1"/>
</dbReference>
<reference evidence="9" key="1">
    <citation type="journal article" date="2014" name="Int. J. Syst. Evol. Microbiol.">
        <title>Complete genome sequence of Corynebacterium casei LMG S-19264T (=DSM 44701T), isolated from a smear-ripened cheese.</title>
        <authorList>
            <consortium name="US DOE Joint Genome Institute (JGI-PGF)"/>
            <person name="Walter F."/>
            <person name="Albersmeier A."/>
            <person name="Kalinowski J."/>
            <person name="Ruckert C."/>
        </authorList>
    </citation>
    <scope>NUCLEOTIDE SEQUENCE</scope>
    <source>
        <strain evidence="9">CCM 7684</strain>
    </source>
</reference>
<keyword evidence="2 7" id="KW-0813">Transport</keyword>
<dbReference type="GO" id="GO:0055085">
    <property type="term" value="P:transmembrane transport"/>
    <property type="evidence" value="ECO:0007669"/>
    <property type="project" value="InterPro"/>
</dbReference>
<proteinExistence type="inferred from homology"/>
<evidence type="ECO:0000256" key="1">
    <source>
        <dbReference type="ARBA" id="ARBA00004651"/>
    </source>
</evidence>
<keyword evidence="3" id="KW-1003">Cell membrane</keyword>
<evidence type="ECO:0000256" key="3">
    <source>
        <dbReference type="ARBA" id="ARBA00022475"/>
    </source>
</evidence>
<dbReference type="SUPFAM" id="SSF161098">
    <property type="entry name" value="MetI-like"/>
    <property type="match status" value="1"/>
</dbReference>
<keyword evidence="4 7" id="KW-0812">Transmembrane</keyword>
<dbReference type="InterPro" id="IPR000515">
    <property type="entry name" value="MetI-like"/>
</dbReference>
<dbReference type="EMBL" id="BMCP01000003">
    <property type="protein sequence ID" value="GGE49145.1"/>
    <property type="molecule type" value="Genomic_DNA"/>
</dbReference>
<feature type="transmembrane region" description="Helical" evidence="7">
    <location>
        <begin position="187"/>
        <end position="204"/>
    </location>
</feature>
<name>A0A8J2YKQ3_9RHOB</name>
<evidence type="ECO:0000256" key="7">
    <source>
        <dbReference type="RuleBase" id="RU363032"/>
    </source>
</evidence>
<feature type="domain" description="ABC transmembrane type-1" evidence="8">
    <location>
        <begin position="56"/>
        <end position="235"/>
    </location>
</feature>
<keyword evidence="10" id="KW-1185">Reference proteome</keyword>
<dbReference type="Proteomes" id="UP000602745">
    <property type="component" value="Unassembled WGS sequence"/>
</dbReference>
<feature type="transmembrane region" description="Helical" evidence="7">
    <location>
        <begin position="7"/>
        <end position="28"/>
    </location>
</feature>
<feature type="transmembrane region" description="Helical" evidence="7">
    <location>
        <begin position="63"/>
        <end position="82"/>
    </location>
</feature>
<evidence type="ECO:0000256" key="5">
    <source>
        <dbReference type="ARBA" id="ARBA00022989"/>
    </source>
</evidence>
<organism evidence="9 10">
    <name type="scientific">Agaricicola taiwanensis</name>
    <dbReference type="NCBI Taxonomy" id="591372"/>
    <lineage>
        <taxon>Bacteria</taxon>
        <taxon>Pseudomonadati</taxon>
        <taxon>Pseudomonadota</taxon>
        <taxon>Alphaproteobacteria</taxon>
        <taxon>Rhodobacterales</taxon>
        <taxon>Paracoccaceae</taxon>
        <taxon>Agaricicola</taxon>
    </lineage>
</organism>
<comment type="subcellular location">
    <subcellularLocation>
        <location evidence="1 7">Cell membrane</location>
        <topology evidence="1 7">Multi-pass membrane protein</topology>
    </subcellularLocation>
</comment>
<feature type="transmembrane region" description="Helical" evidence="7">
    <location>
        <begin position="216"/>
        <end position="235"/>
    </location>
</feature>
<reference evidence="9" key="2">
    <citation type="submission" date="2020-09" db="EMBL/GenBank/DDBJ databases">
        <authorList>
            <person name="Sun Q."/>
            <person name="Sedlacek I."/>
        </authorList>
    </citation>
    <scope>NUCLEOTIDE SEQUENCE</scope>
    <source>
        <strain evidence="9">CCM 7684</strain>
    </source>
</reference>
<gene>
    <name evidence="9" type="ORF">GCM10007276_27840</name>
</gene>
<evidence type="ECO:0000259" key="8">
    <source>
        <dbReference type="PROSITE" id="PS50928"/>
    </source>
</evidence>
<feature type="transmembrane region" description="Helical" evidence="7">
    <location>
        <begin position="94"/>
        <end position="114"/>
    </location>
</feature>
<feature type="transmembrane region" description="Helical" evidence="7">
    <location>
        <begin position="162"/>
        <end position="181"/>
    </location>
</feature>
<sequence>MTQVKNILFPCVGIAIFLVVWEIAGQYMGETLLAPPSAVAVDYIGLIRDGQMLSELVVSLRQMMIGFLLACVIGMPMGIIMGRSRIADAMLRPWVSMFVVTSTAALVPVLILLLGTGLALRTTVVFLAAVWYIVLTTYNGAKGISPQQIAVGRSFSAGRFQIFWKIILPSLYPYLVTGARIGLVHAIRAMVMAEMFVIIGYGGLIHQTGLMVETGALLGLLLTLMIVSLLANWLLGVAGRKLAPWYEQQRSIA</sequence>
<evidence type="ECO:0000256" key="2">
    <source>
        <dbReference type="ARBA" id="ARBA00022448"/>
    </source>
</evidence>
<dbReference type="AlphaFoldDB" id="A0A8J2YKQ3"/>
<comment type="similarity">
    <text evidence="7">Belongs to the binding-protein-dependent transport system permease family.</text>
</comment>
<keyword evidence="5 7" id="KW-1133">Transmembrane helix</keyword>
<dbReference type="RefSeq" id="WP_188410412.1">
    <property type="nucleotide sequence ID" value="NZ_BMCP01000003.1"/>
</dbReference>
<dbReference type="InterPro" id="IPR035906">
    <property type="entry name" value="MetI-like_sf"/>
</dbReference>
<evidence type="ECO:0000313" key="10">
    <source>
        <dbReference type="Proteomes" id="UP000602745"/>
    </source>
</evidence>
<dbReference type="PANTHER" id="PTHR30151:SF0">
    <property type="entry name" value="ABC TRANSPORTER PERMEASE PROTEIN MJ0413-RELATED"/>
    <property type="match status" value="1"/>
</dbReference>
<feature type="transmembrane region" description="Helical" evidence="7">
    <location>
        <begin position="120"/>
        <end position="141"/>
    </location>
</feature>
<dbReference type="Pfam" id="PF00528">
    <property type="entry name" value="BPD_transp_1"/>
    <property type="match status" value="1"/>
</dbReference>